<evidence type="ECO:0000259" key="13">
    <source>
        <dbReference type="PROSITE" id="PS50271"/>
    </source>
</evidence>
<dbReference type="EC" id="3.4.19.12" evidence="3"/>
<keyword evidence="7" id="KW-0378">Hydrolase</keyword>
<comment type="caution">
    <text evidence="14">The sequence shown here is derived from an EMBL/GenBank/DDBJ whole genome shotgun (WGS) entry which is preliminary data.</text>
</comment>
<dbReference type="Pfam" id="PF02148">
    <property type="entry name" value="zf-UBP"/>
    <property type="match status" value="1"/>
</dbReference>
<dbReference type="SMART" id="SM00165">
    <property type="entry name" value="UBA"/>
    <property type="match status" value="2"/>
</dbReference>
<keyword evidence="6 9" id="KW-0863">Zinc-finger</keyword>
<keyword evidence="15" id="KW-1185">Reference proteome</keyword>
<organism evidence="14 15">
    <name type="scientific">Coccomyxa viridis</name>
    <dbReference type="NCBI Taxonomy" id="1274662"/>
    <lineage>
        <taxon>Eukaryota</taxon>
        <taxon>Viridiplantae</taxon>
        <taxon>Chlorophyta</taxon>
        <taxon>core chlorophytes</taxon>
        <taxon>Trebouxiophyceae</taxon>
        <taxon>Trebouxiophyceae incertae sedis</taxon>
        <taxon>Coccomyxaceae</taxon>
        <taxon>Coccomyxa</taxon>
    </lineage>
</organism>
<dbReference type="SUPFAM" id="SSF54001">
    <property type="entry name" value="Cysteine proteinases"/>
    <property type="match status" value="1"/>
</dbReference>
<dbReference type="Pfam" id="PF17807">
    <property type="entry name" value="zf-UBP_var"/>
    <property type="match status" value="1"/>
</dbReference>
<dbReference type="InterPro" id="IPR001607">
    <property type="entry name" value="Znf_UBP"/>
</dbReference>
<evidence type="ECO:0000256" key="1">
    <source>
        <dbReference type="ARBA" id="ARBA00000707"/>
    </source>
</evidence>
<keyword evidence="8" id="KW-0862">Zinc</keyword>
<dbReference type="Gene3D" id="3.30.40.10">
    <property type="entry name" value="Zinc/RING finger domain, C3HC4 (zinc finger)"/>
    <property type="match status" value="2"/>
</dbReference>
<evidence type="ECO:0000256" key="2">
    <source>
        <dbReference type="ARBA" id="ARBA00009085"/>
    </source>
</evidence>
<dbReference type="InterPro" id="IPR038765">
    <property type="entry name" value="Papain-like_cys_pep_sf"/>
</dbReference>
<feature type="domain" description="UBA" evidence="11">
    <location>
        <begin position="1022"/>
        <end position="1062"/>
    </location>
</feature>
<reference evidence="14 15" key="1">
    <citation type="submission" date="2024-06" db="EMBL/GenBank/DDBJ databases">
        <authorList>
            <person name="Kraege A."/>
            <person name="Thomma B."/>
        </authorList>
    </citation>
    <scope>NUCLEOTIDE SEQUENCE [LARGE SCALE GENOMIC DNA]</scope>
</reference>
<feature type="domain" description="UBA" evidence="11">
    <location>
        <begin position="951"/>
        <end position="992"/>
    </location>
</feature>
<keyword evidence="5" id="KW-0479">Metal-binding</keyword>
<feature type="region of interest" description="Disordered" evidence="10">
    <location>
        <begin position="993"/>
        <end position="1026"/>
    </location>
</feature>
<evidence type="ECO:0000256" key="3">
    <source>
        <dbReference type="ARBA" id="ARBA00012759"/>
    </source>
</evidence>
<sequence length="1163" mass="126195">MQLKGCERAYDSSLRRLSWARLPRRHKPCCCHVNREAVTHSSPGLRVRVARSSAELRAAASLRAAAFADENSTPSDFTLQSFRRMKADEEWDILERKIAGKEPGWEKIRVKCLVACMDDTGEDALLAAAKGAMDASCKLPAGYESQWPQLVLATLDLNQGYNLPGEGLIGKLPAGGGAQQHRAYLANICSNKAVRRKGFVKELINAAVIEGVRDGVEWLYVHAGITNTAAISLYSNACCFESEQEESENEASPSKVYEAFLAKFAGMGINEASLEAVRRAMRAKAPRVPTHYDRVHKEECAFSFDTAFSPAGIYINLANWQAYGHDYVQLDHQRSGNCLYLHETWKKVPLSQEKQLEKKVRPDKLALGGDGGFQLEEDKYEVEKTQALTVLPEGVKIPLPCPELPEIVLSAIKGVMEHDNASTADQAAKWEEQRQVSRYAANLPQLEAGLGRHGRQIPSDPSLWVCDETGVKENLWLNLSTGFIGSGRQNWDGSGGNGAAMRHFEATGQKYPLVVKLGTITANSADVYSYASDENDMVEDPDLAKHLEHWGINMMSMQKTEKTMAELQIDLNMSFEFDKITESGESLQPLSGPGYVGLKNLGNSCYMNSVLQVLWTLPEVQQRYASLAEKIFQSAPADPTADLPTQMAKLGVALVKGRTGLSTAVPMETEDTVAPASAKVDSNNHVAPLQFKSLVGKNHAEFGSSRQQDAVEYFQHLLNIINRTEHGAAARLGGASLPPTAAAFTYLVEERTECRESGAVSYKRDVTNVLALEIDPAAATNKEQLDQYQERLAKKERMDDAQASAYISAGPIAEDSAAHSASSAPAITKESKEEPVLPRVPFASCLDRWASTGAIDDYFSASIGRRTSGLHRARMASFPPYLMVQLKRYYIAKDWTPKKLEVLVDVPDHLSLEHLRGTGLQPGEKAQPEEPANSGAANAATQTEVKPPAVEPDAGIVSSLVGMGFTENGSKRAAVATQNAGTEAAMEWVLSHMGDPDFNEPLPASSSSQAPAQAQQQGSQKAADPEQVSMLGAMGFTPQQAEAALKACNGSLERAADWLFSHSDDLDAAVASVNAPAASSGQQPSAASAPAGGEPAVNDGPGKYTLVGFISHMGSNTACGHYVCHIKRDGQWAIYNDEKVAVSVKPPKDLGYLYIFKRDDHNV</sequence>
<dbReference type="Gene3D" id="3.90.70.10">
    <property type="entry name" value="Cysteine proteinases"/>
    <property type="match status" value="2"/>
</dbReference>
<dbReference type="PROSITE" id="PS00973">
    <property type="entry name" value="USP_2"/>
    <property type="match status" value="1"/>
</dbReference>
<dbReference type="InterPro" id="IPR001394">
    <property type="entry name" value="Peptidase_C19_UCH"/>
</dbReference>
<dbReference type="Gene3D" id="1.10.8.10">
    <property type="entry name" value="DNA helicase RuvA subunit, C-terminal domain"/>
    <property type="match status" value="2"/>
</dbReference>
<feature type="compositionally biased region" description="Polar residues" evidence="10">
    <location>
        <begin position="935"/>
        <end position="944"/>
    </location>
</feature>
<dbReference type="Pfam" id="PF00443">
    <property type="entry name" value="UCH"/>
    <property type="match status" value="1"/>
</dbReference>
<keyword evidence="4" id="KW-0645">Protease</keyword>
<feature type="region of interest" description="Disordered" evidence="10">
    <location>
        <begin position="1074"/>
        <end position="1096"/>
    </location>
</feature>
<evidence type="ECO:0000256" key="6">
    <source>
        <dbReference type="ARBA" id="ARBA00022771"/>
    </source>
</evidence>
<dbReference type="EMBL" id="CAXHTA020000019">
    <property type="protein sequence ID" value="CAL5228914.1"/>
    <property type="molecule type" value="Genomic_DNA"/>
</dbReference>
<evidence type="ECO:0000256" key="5">
    <source>
        <dbReference type="ARBA" id="ARBA00022723"/>
    </source>
</evidence>
<evidence type="ECO:0000313" key="15">
    <source>
        <dbReference type="Proteomes" id="UP001497392"/>
    </source>
</evidence>
<dbReference type="PROSITE" id="PS00972">
    <property type="entry name" value="USP_1"/>
    <property type="match status" value="1"/>
</dbReference>
<feature type="domain" description="USP" evidence="12">
    <location>
        <begin position="596"/>
        <end position="1159"/>
    </location>
</feature>
<evidence type="ECO:0000259" key="12">
    <source>
        <dbReference type="PROSITE" id="PS50235"/>
    </source>
</evidence>
<comment type="catalytic activity">
    <reaction evidence="1">
        <text>Thiol-dependent hydrolysis of ester, thioester, amide, peptide and isopeptide bonds formed by the C-terminal Gly of ubiquitin (a 76-residue protein attached to proteins as an intracellular targeting signal).</text>
        <dbReference type="EC" id="3.4.19.12"/>
    </reaction>
</comment>
<evidence type="ECO:0000256" key="8">
    <source>
        <dbReference type="ARBA" id="ARBA00022833"/>
    </source>
</evidence>
<dbReference type="InterPro" id="IPR041432">
    <property type="entry name" value="UBP13_Znf-UBP_var"/>
</dbReference>
<feature type="region of interest" description="Disordered" evidence="10">
    <location>
        <begin position="918"/>
        <end position="951"/>
    </location>
</feature>
<dbReference type="InterPro" id="IPR018200">
    <property type="entry name" value="USP_CS"/>
</dbReference>
<feature type="compositionally biased region" description="Low complexity" evidence="10">
    <location>
        <begin position="1004"/>
        <end position="1022"/>
    </location>
</feature>
<comment type="similarity">
    <text evidence="2">Belongs to the peptidase C19 family.</text>
</comment>
<dbReference type="InterPro" id="IPR015940">
    <property type="entry name" value="UBA"/>
</dbReference>
<evidence type="ECO:0000256" key="7">
    <source>
        <dbReference type="ARBA" id="ARBA00022807"/>
    </source>
</evidence>
<evidence type="ECO:0000259" key="11">
    <source>
        <dbReference type="PROSITE" id="PS50030"/>
    </source>
</evidence>
<evidence type="ECO:0000256" key="10">
    <source>
        <dbReference type="SAM" id="MobiDB-lite"/>
    </source>
</evidence>
<dbReference type="Proteomes" id="UP001497392">
    <property type="component" value="Unassembled WGS sequence"/>
</dbReference>
<dbReference type="Gene3D" id="3.40.630.30">
    <property type="match status" value="1"/>
</dbReference>
<evidence type="ECO:0000256" key="4">
    <source>
        <dbReference type="ARBA" id="ARBA00022670"/>
    </source>
</evidence>
<dbReference type="PROSITE" id="PS50030">
    <property type="entry name" value="UBA"/>
    <property type="match status" value="2"/>
</dbReference>
<protein>
    <recommendedName>
        <fullName evidence="3">ubiquitinyl hydrolase 1</fullName>
        <ecNumber evidence="3">3.4.19.12</ecNumber>
    </recommendedName>
</protein>
<dbReference type="SUPFAM" id="SSF57850">
    <property type="entry name" value="RING/U-box"/>
    <property type="match status" value="1"/>
</dbReference>
<dbReference type="CDD" id="cd14386">
    <property type="entry name" value="UBA2_UBP5"/>
    <property type="match status" value="1"/>
</dbReference>
<dbReference type="SUPFAM" id="SSF55729">
    <property type="entry name" value="Acyl-CoA N-acyltransferases (Nat)"/>
    <property type="match status" value="1"/>
</dbReference>
<feature type="domain" description="UBP-type" evidence="13">
    <location>
        <begin position="435"/>
        <end position="554"/>
    </location>
</feature>
<dbReference type="PROSITE" id="PS50235">
    <property type="entry name" value="USP_3"/>
    <property type="match status" value="1"/>
</dbReference>
<dbReference type="PANTHER" id="PTHR47876:SF2">
    <property type="entry name" value="GCN5-RELATED N-ACETYLTRANSFERASE 7, CHLOROPLASTIC"/>
    <property type="match status" value="1"/>
</dbReference>
<dbReference type="PROSITE" id="PS50271">
    <property type="entry name" value="ZF_UBP"/>
    <property type="match status" value="1"/>
</dbReference>
<evidence type="ECO:0000313" key="14">
    <source>
        <dbReference type="EMBL" id="CAL5228914.1"/>
    </source>
</evidence>
<dbReference type="SMART" id="SM00290">
    <property type="entry name" value="ZnF_UBP"/>
    <property type="match status" value="1"/>
</dbReference>
<accession>A0ABP1G9L4</accession>
<evidence type="ECO:0000256" key="9">
    <source>
        <dbReference type="PROSITE-ProRule" id="PRU00502"/>
    </source>
</evidence>
<dbReference type="InterPro" id="IPR028889">
    <property type="entry name" value="USP"/>
</dbReference>
<name>A0ABP1G9L4_9CHLO</name>
<dbReference type="InterPro" id="IPR016181">
    <property type="entry name" value="Acyl_CoA_acyltransferase"/>
</dbReference>
<dbReference type="SUPFAM" id="SSF46934">
    <property type="entry name" value="UBA-like"/>
    <property type="match status" value="1"/>
</dbReference>
<gene>
    <name evidence="14" type="primary">g12137</name>
    <name evidence="14" type="ORF">VP750_LOCUS10820</name>
</gene>
<dbReference type="PANTHER" id="PTHR47876">
    <property type="entry name" value="OS08G0260000 PROTEIN"/>
    <property type="match status" value="1"/>
</dbReference>
<proteinExistence type="inferred from homology"/>
<dbReference type="InterPro" id="IPR009060">
    <property type="entry name" value="UBA-like_sf"/>
</dbReference>
<dbReference type="InterPro" id="IPR013083">
    <property type="entry name" value="Znf_RING/FYVE/PHD"/>
</dbReference>
<dbReference type="Pfam" id="PF00627">
    <property type="entry name" value="UBA"/>
    <property type="match status" value="1"/>
</dbReference>
<keyword evidence="7" id="KW-0788">Thiol protease</keyword>